<accession>E3I142</accession>
<dbReference type="RefSeq" id="WP_013418459.1">
    <property type="nucleotide sequence ID" value="NC_014664.1"/>
</dbReference>
<proteinExistence type="predicted"/>
<evidence type="ECO:0008006" key="4">
    <source>
        <dbReference type="Google" id="ProtNLM"/>
    </source>
</evidence>
<evidence type="ECO:0000256" key="1">
    <source>
        <dbReference type="SAM" id="SignalP"/>
    </source>
</evidence>
<protein>
    <recommendedName>
        <fullName evidence="4">Lipoprotein</fullName>
    </recommendedName>
</protein>
<organism evidence="2 3">
    <name type="scientific">Rhodomicrobium vannielii (strain ATCC 17100 / DSM 162 / LMG 4299 / NCIMB 10020 / ATH 3.1.1)</name>
    <dbReference type="NCBI Taxonomy" id="648757"/>
    <lineage>
        <taxon>Bacteria</taxon>
        <taxon>Pseudomonadati</taxon>
        <taxon>Pseudomonadota</taxon>
        <taxon>Alphaproteobacteria</taxon>
        <taxon>Hyphomicrobiales</taxon>
        <taxon>Hyphomicrobiaceae</taxon>
        <taxon>Rhodomicrobium</taxon>
    </lineage>
</organism>
<feature type="signal peptide" evidence="1">
    <location>
        <begin position="1"/>
        <end position="17"/>
    </location>
</feature>
<keyword evidence="3" id="KW-1185">Reference proteome</keyword>
<dbReference type="Proteomes" id="UP000001399">
    <property type="component" value="Chromosome"/>
</dbReference>
<name>E3I142_RHOVT</name>
<evidence type="ECO:0000313" key="3">
    <source>
        <dbReference type="Proteomes" id="UP000001399"/>
    </source>
</evidence>
<sequence length="208" mass="23148">MRTLAMFLCIAGLCGCAGNTITQQGSSFNSSETAALVPFSVELVGVPCKNIVVDFAVKTSTGYRFVRNAGVKLWLTGVDEDSPRVYNFEPGEYYIAAVSCNWDNKKVDLFPKNGIWDAEYRYSYAYFLVPPTNMVNIGKLRISIGFDNTIKSIDVVDLSPAMHTALKQQHPNKYAKMETHFMAPTVEAIGTEVKATETVLYYRGQRLN</sequence>
<reference evidence="3" key="1">
    <citation type="journal article" date="2011" name="J. Bacteriol.">
        <title>Genome sequences of eight morphologically diverse alphaproteobacteria.</title>
        <authorList>
            <consortium name="US DOE Joint Genome Institute"/>
            <person name="Brown P.J."/>
            <person name="Kysela D.T."/>
            <person name="Buechlein A."/>
            <person name="Hemmerich C."/>
            <person name="Brun Y.V."/>
        </authorList>
    </citation>
    <scope>NUCLEOTIDE SEQUENCE [LARGE SCALE GENOMIC DNA]</scope>
    <source>
        <strain evidence="3">ATCC 17100 / ATH 3.1.1 / DSM 162 / LMG 4299</strain>
    </source>
</reference>
<dbReference type="AlphaFoldDB" id="E3I142"/>
<dbReference type="HOGENOM" id="CLU_1320099_0_0_5"/>
<keyword evidence="1" id="KW-0732">Signal</keyword>
<gene>
    <name evidence="2" type="ordered locus">Rvan_0779</name>
</gene>
<feature type="chain" id="PRO_5003171677" description="Lipoprotein" evidence="1">
    <location>
        <begin position="18"/>
        <end position="208"/>
    </location>
</feature>
<dbReference type="PROSITE" id="PS51257">
    <property type="entry name" value="PROKAR_LIPOPROTEIN"/>
    <property type="match status" value="1"/>
</dbReference>
<dbReference type="EMBL" id="CP002292">
    <property type="protein sequence ID" value="ADP70055.1"/>
    <property type="molecule type" value="Genomic_DNA"/>
</dbReference>
<dbReference type="KEGG" id="rva:Rvan_0779"/>
<evidence type="ECO:0000313" key="2">
    <source>
        <dbReference type="EMBL" id="ADP70055.1"/>
    </source>
</evidence>